<evidence type="ECO:0000256" key="1">
    <source>
        <dbReference type="ARBA" id="ARBA00022612"/>
    </source>
</evidence>
<dbReference type="AlphaFoldDB" id="A0A5D9DD06"/>
<name>A0A5D9DD06_HALER</name>
<keyword evidence="5" id="KW-1185">Reference proteome</keyword>
<proteinExistence type="predicted"/>
<dbReference type="Proteomes" id="UP000324260">
    <property type="component" value="Unassembled WGS sequence"/>
</dbReference>
<accession>A0A5D9DD06</accession>
<feature type="region of interest" description="Disordered" evidence="3">
    <location>
        <begin position="161"/>
        <end position="191"/>
    </location>
</feature>
<dbReference type="Pfam" id="PF03592">
    <property type="entry name" value="Terminase_2"/>
    <property type="match status" value="1"/>
</dbReference>
<reference evidence="4 5" key="1">
    <citation type="submission" date="2019-08" db="EMBL/GenBank/DDBJ databases">
        <title>Draft Genome Sequence of Halomonas eurihalina Isolated from Preserved Hide-surface.</title>
        <authorList>
            <person name="Hussain S.A."/>
            <person name="Xu A."/>
            <person name="Sarker M."/>
            <person name="Sommers C."/>
        </authorList>
    </citation>
    <scope>NUCLEOTIDE SEQUENCE [LARGE SCALE GENOMIC DNA]</scope>
    <source>
        <strain evidence="4 5">MS1</strain>
    </source>
</reference>
<dbReference type="OrthoDB" id="8227562at2"/>
<dbReference type="EMBL" id="VTPU01000004">
    <property type="protein sequence ID" value="TZG40545.1"/>
    <property type="molecule type" value="Genomic_DNA"/>
</dbReference>
<dbReference type="Gene3D" id="1.10.10.1400">
    <property type="entry name" value="Terminase, small subunit, N-terminal DNA-binding domain, HTH motif"/>
    <property type="match status" value="1"/>
</dbReference>
<organism evidence="4 5">
    <name type="scientific">Halomonas eurihalina</name>
    <dbReference type="NCBI Taxonomy" id="42566"/>
    <lineage>
        <taxon>Bacteria</taxon>
        <taxon>Pseudomonadati</taxon>
        <taxon>Pseudomonadota</taxon>
        <taxon>Gammaproteobacteria</taxon>
        <taxon>Oceanospirillales</taxon>
        <taxon>Halomonadaceae</taxon>
        <taxon>Halomonas</taxon>
    </lineage>
</organism>
<keyword evidence="2" id="KW-0231">Viral genome packaging</keyword>
<sequence>MTKKTAREAVALTARQSRFVDEYLVDLNATQAAIRAGYSEKTASRIGPQLLGKTCVADAIEKRKALRSERTQVDADYVLHRLVEIDQMDVADILADDGSILPVREWPQSWRRTLSGLDVAELWDGQGAEREQIGLLKKIKWPDKVKNLELLGKHVDVQAWRERHDHSSEDGSMTPKPTTIQLVAPDDDSDA</sequence>
<dbReference type="RefSeq" id="WP_149321376.1">
    <property type="nucleotide sequence ID" value="NZ_JARWAH010000003.1"/>
</dbReference>
<dbReference type="InterPro" id="IPR052404">
    <property type="entry name" value="SPP1-like_terminase"/>
</dbReference>
<evidence type="ECO:0000313" key="4">
    <source>
        <dbReference type="EMBL" id="TZG40545.1"/>
    </source>
</evidence>
<dbReference type="PANTHER" id="PTHR41328:SF2">
    <property type="entry name" value="TERMINASE SMALL SUBUNIT"/>
    <property type="match status" value="1"/>
</dbReference>
<gene>
    <name evidence="4" type="ORF">FZZ93_05735</name>
</gene>
<protein>
    <submittedName>
        <fullName evidence="4">Terminase small subunit</fullName>
    </submittedName>
</protein>
<keyword evidence="1" id="KW-1188">Viral release from host cell</keyword>
<dbReference type="InterPro" id="IPR038713">
    <property type="entry name" value="Terminase_Gp1_N_sf"/>
</dbReference>
<dbReference type="PANTHER" id="PTHR41328">
    <property type="entry name" value="TERMINASE SMALL SUBUNIT-RELATED"/>
    <property type="match status" value="1"/>
</dbReference>
<dbReference type="InterPro" id="IPR005335">
    <property type="entry name" value="Terminase_ssu"/>
</dbReference>
<evidence type="ECO:0000256" key="3">
    <source>
        <dbReference type="SAM" id="MobiDB-lite"/>
    </source>
</evidence>
<dbReference type="GO" id="GO:0051276">
    <property type="term" value="P:chromosome organization"/>
    <property type="evidence" value="ECO:0007669"/>
    <property type="project" value="InterPro"/>
</dbReference>
<evidence type="ECO:0000313" key="5">
    <source>
        <dbReference type="Proteomes" id="UP000324260"/>
    </source>
</evidence>
<comment type="caution">
    <text evidence="4">The sequence shown here is derived from an EMBL/GenBank/DDBJ whole genome shotgun (WGS) entry which is preliminary data.</text>
</comment>
<evidence type="ECO:0000256" key="2">
    <source>
        <dbReference type="ARBA" id="ARBA00023219"/>
    </source>
</evidence>